<evidence type="ECO:0000256" key="9">
    <source>
        <dbReference type="ARBA" id="ARBA00022792"/>
    </source>
</evidence>
<dbReference type="GO" id="GO:0006123">
    <property type="term" value="P:mitochondrial electron transport, cytochrome c to oxygen"/>
    <property type="evidence" value="ECO:0007669"/>
    <property type="project" value="TreeGrafter"/>
</dbReference>
<evidence type="ECO:0000256" key="7">
    <source>
        <dbReference type="ARBA" id="ARBA00022660"/>
    </source>
</evidence>
<dbReference type="InterPro" id="IPR000883">
    <property type="entry name" value="Cyt_C_Oxase_1"/>
</dbReference>
<evidence type="ECO:0000256" key="10">
    <source>
        <dbReference type="ARBA" id="ARBA00022967"/>
    </source>
</evidence>
<comment type="function">
    <text evidence="14">Component of the cytochrome c oxidase, the last enzyme in the mitochondrial electron transport chain which drives oxidative phosphorylation. The respiratory chain contains 3 multisubunit complexes succinate dehydrogenase (complex II, CII), ubiquinol-cytochrome c oxidoreductase (cytochrome b-c1 complex, complex III, CIII) and cytochrome c oxidase (complex IV, CIV), that cooperate to transfer electrons derived from NADH and succinate to molecular oxygen, creating an electrochemical gradient over the inner membrane that drives transmembrane transport and the ATP synthase. Cytochrome c oxidase is the component of the respiratory chain that catalyzes the reduction of oxygen to water. Electrons originating from reduced cytochrome c in the intermembrane space (IMS) are transferred via the dinuclear copper A center (CU(A)) of subunit 2 and heme A of subunit 1 to the active site in subunit 1, a binuclear center (BNC) formed by heme A3 and copper B (CU(B)). The BNC reduces molecular oxygen to 2 water molecules using 4 electrons from cytochrome c in the IMS and 4 protons from the mitochondrial matrix.</text>
</comment>
<evidence type="ECO:0000256" key="4">
    <source>
        <dbReference type="ARBA" id="ARBA00009578"/>
    </source>
</evidence>
<comment type="pathway">
    <text evidence="3 14">Energy metabolism; oxidative phosphorylation.</text>
</comment>
<protein>
    <recommendedName>
        <fullName evidence="6 14">Cytochrome c oxidase subunit 1</fullName>
        <ecNumber evidence="14">7.1.1.9</ecNumber>
    </recommendedName>
</protein>
<dbReference type="Pfam" id="PF00115">
    <property type="entry name" value="COX1"/>
    <property type="match status" value="1"/>
</dbReference>
<keyword evidence="14 15" id="KW-0812">Transmembrane</keyword>
<evidence type="ECO:0000256" key="6">
    <source>
        <dbReference type="ARBA" id="ARBA00015947"/>
    </source>
</evidence>
<keyword evidence="7 14" id="KW-0679">Respiratory chain</keyword>
<organism evidence="17 18">
    <name type="scientific">Habropoda laboriosa</name>
    <dbReference type="NCBI Taxonomy" id="597456"/>
    <lineage>
        <taxon>Eukaryota</taxon>
        <taxon>Metazoa</taxon>
        <taxon>Ecdysozoa</taxon>
        <taxon>Arthropoda</taxon>
        <taxon>Hexapoda</taxon>
        <taxon>Insecta</taxon>
        <taxon>Pterygota</taxon>
        <taxon>Neoptera</taxon>
        <taxon>Endopterygota</taxon>
        <taxon>Hymenoptera</taxon>
        <taxon>Apocrita</taxon>
        <taxon>Aculeata</taxon>
        <taxon>Apoidea</taxon>
        <taxon>Anthophila</taxon>
        <taxon>Apidae</taxon>
        <taxon>Habropoda</taxon>
    </lineage>
</organism>
<accession>A0A0L7QVC4</accession>
<keyword evidence="14 15" id="KW-0472">Membrane</keyword>
<dbReference type="PANTHER" id="PTHR10422">
    <property type="entry name" value="CYTOCHROME C OXIDASE SUBUNIT 1"/>
    <property type="match status" value="1"/>
</dbReference>
<evidence type="ECO:0000256" key="11">
    <source>
        <dbReference type="ARBA" id="ARBA00022982"/>
    </source>
</evidence>
<dbReference type="GO" id="GO:0004129">
    <property type="term" value="F:cytochrome-c oxidase activity"/>
    <property type="evidence" value="ECO:0007669"/>
    <property type="project" value="UniProtKB-EC"/>
</dbReference>
<evidence type="ECO:0000256" key="12">
    <source>
        <dbReference type="ARBA" id="ARBA00023128"/>
    </source>
</evidence>
<evidence type="ECO:0000259" key="16">
    <source>
        <dbReference type="PROSITE" id="PS50855"/>
    </source>
</evidence>
<keyword evidence="14" id="KW-0349">Heme</keyword>
<sequence length="111" mass="12723">MNNDQVYNSIVTAHAFIITFFIVMPFMIGGFGNWLIPLIIGSPDIAFPRMNNIRFWLLPPSLILLIIRNLFQVRPGTGRTVYPPLSSYTTGQKYGITWQFTLTLNLLLILY</sequence>
<keyword evidence="18" id="KW-1185">Reference proteome</keyword>
<dbReference type="PROSITE" id="PS50855">
    <property type="entry name" value="COX1"/>
    <property type="match status" value="1"/>
</dbReference>
<comment type="cofactor">
    <cofactor evidence="1">
        <name>heme</name>
        <dbReference type="ChEBI" id="CHEBI:30413"/>
    </cofactor>
</comment>
<dbReference type="GO" id="GO:0015990">
    <property type="term" value="P:electron transport coupled proton transport"/>
    <property type="evidence" value="ECO:0007669"/>
    <property type="project" value="TreeGrafter"/>
</dbReference>
<comment type="subcellular location">
    <subcellularLocation>
        <location evidence="2 14">Mitochondrion inner membrane</location>
        <topology evidence="2 14">Multi-pass membrane protein</topology>
    </subcellularLocation>
</comment>
<dbReference type="EC" id="7.1.1.9" evidence="14"/>
<evidence type="ECO:0000256" key="13">
    <source>
        <dbReference type="ARBA" id="ARBA00049512"/>
    </source>
</evidence>
<comment type="catalytic activity">
    <reaction evidence="13">
        <text>4 Fe(II)-[cytochrome c] + O2 + 8 H(+)(in) = 4 Fe(III)-[cytochrome c] + 2 H2O + 4 H(+)(out)</text>
        <dbReference type="Rhea" id="RHEA:11436"/>
        <dbReference type="Rhea" id="RHEA-COMP:10350"/>
        <dbReference type="Rhea" id="RHEA-COMP:14399"/>
        <dbReference type="ChEBI" id="CHEBI:15377"/>
        <dbReference type="ChEBI" id="CHEBI:15378"/>
        <dbReference type="ChEBI" id="CHEBI:15379"/>
        <dbReference type="ChEBI" id="CHEBI:29033"/>
        <dbReference type="ChEBI" id="CHEBI:29034"/>
        <dbReference type="EC" id="7.1.1.9"/>
    </reaction>
    <physiologicalReaction direction="left-to-right" evidence="13">
        <dbReference type="Rhea" id="RHEA:11437"/>
    </physiologicalReaction>
</comment>
<dbReference type="Proteomes" id="UP000053825">
    <property type="component" value="Unassembled WGS sequence"/>
</dbReference>
<dbReference type="SUPFAM" id="SSF81442">
    <property type="entry name" value="Cytochrome c oxidase subunit I-like"/>
    <property type="match status" value="1"/>
</dbReference>
<keyword evidence="14" id="KW-0186">Copper</keyword>
<keyword evidence="8 14" id="KW-0479">Metal-binding</keyword>
<evidence type="ECO:0000256" key="5">
    <source>
        <dbReference type="ARBA" id="ARBA00011164"/>
    </source>
</evidence>
<proteinExistence type="inferred from homology"/>
<dbReference type="InterPro" id="IPR023616">
    <property type="entry name" value="Cyt_c_oxase-like_su1_dom"/>
</dbReference>
<dbReference type="Gene3D" id="1.20.210.10">
    <property type="entry name" value="Cytochrome c oxidase-like, subunit I domain"/>
    <property type="match status" value="1"/>
</dbReference>
<evidence type="ECO:0000256" key="3">
    <source>
        <dbReference type="ARBA" id="ARBA00004673"/>
    </source>
</evidence>
<comment type="subunit">
    <text evidence="5">Component of the cytochrome c oxidase (complex IV, CIV), a multisubunit enzyme composed of a catalytic core of 3 subunits and several supernumerary subunits. The complex exists as a monomer or a dimer and forms supercomplexes (SCs) in the inner mitochondrial membrane with ubiquinol-cytochrome c oxidoreductase (cytochrome b-c1 complex, complex III, CIII).</text>
</comment>
<evidence type="ECO:0000256" key="15">
    <source>
        <dbReference type="SAM" id="Phobius"/>
    </source>
</evidence>
<dbReference type="GO" id="GO:0046872">
    <property type="term" value="F:metal ion binding"/>
    <property type="evidence" value="ECO:0007669"/>
    <property type="project" value="UniProtKB-KW"/>
</dbReference>
<dbReference type="EMBL" id="KQ414731">
    <property type="protein sequence ID" value="KOC62421.1"/>
    <property type="molecule type" value="Genomic_DNA"/>
</dbReference>
<feature type="transmembrane region" description="Helical" evidence="15">
    <location>
        <begin position="53"/>
        <end position="71"/>
    </location>
</feature>
<name>A0A0L7QVC4_9HYME</name>
<feature type="domain" description="Cytochrome oxidase subunit I profile" evidence="16">
    <location>
        <begin position="1"/>
        <end position="111"/>
    </location>
</feature>
<dbReference type="PRINTS" id="PR01165">
    <property type="entry name" value="CYCOXIDASEI"/>
</dbReference>
<keyword evidence="14" id="KW-0408">Iron</keyword>
<dbReference type="UniPathway" id="UPA00705"/>
<reference evidence="17 18" key="1">
    <citation type="submission" date="2015-07" db="EMBL/GenBank/DDBJ databases">
        <title>The genome of Habropoda laboriosa.</title>
        <authorList>
            <person name="Pan H."/>
            <person name="Kapheim K."/>
        </authorList>
    </citation>
    <scope>NUCLEOTIDE SEQUENCE [LARGE SCALE GENOMIC DNA]</scope>
    <source>
        <strain evidence="17">0110345459</strain>
    </source>
</reference>
<evidence type="ECO:0000256" key="1">
    <source>
        <dbReference type="ARBA" id="ARBA00001971"/>
    </source>
</evidence>
<comment type="similarity">
    <text evidence="4 14">Belongs to the heme-copper respiratory oxidase family.</text>
</comment>
<keyword evidence="11 14" id="KW-0249">Electron transport</keyword>
<dbReference type="GO" id="GO:0005743">
    <property type="term" value="C:mitochondrial inner membrane"/>
    <property type="evidence" value="ECO:0007669"/>
    <property type="project" value="UniProtKB-SubCell"/>
</dbReference>
<keyword evidence="9 14" id="KW-0999">Mitochondrion inner membrane</keyword>
<dbReference type="InterPro" id="IPR036927">
    <property type="entry name" value="Cyt_c_oxase-like_su1_sf"/>
</dbReference>
<dbReference type="STRING" id="597456.A0A0L7QVC4"/>
<dbReference type="PANTHER" id="PTHR10422:SF18">
    <property type="entry name" value="CYTOCHROME C OXIDASE SUBUNIT 1"/>
    <property type="match status" value="1"/>
</dbReference>
<keyword evidence="15" id="KW-1133">Transmembrane helix</keyword>
<evidence type="ECO:0000313" key="18">
    <source>
        <dbReference type="Proteomes" id="UP000053825"/>
    </source>
</evidence>
<evidence type="ECO:0000313" key="17">
    <source>
        <dbReference type="EMBL" id="KOC62421.1"/>
    </source>
</evidence>
<keyword evidence="12 14" id="KW-0496">Mitochondrion</keyword>
<gene>
    <name evidence="17" type="ORF">WH47_03834</name>
</gene>
<evidence type="ECO:0000256" key="14">
    <source>
        <dbReference type="RuleBase" id="RU000369"/>
    </source>
</evidence>
<keyword evidence="14" id="KW-0813">Transport</keyword>
<evidence type="ECO:0000256" key="2">
    <source>
        <dbReference type="ARBA" id="ARBA00004448"/>
    </source>
</evidence>
<feature type="transmembrane region" description="Helical" evidence="15">
    <location>
        <begin position="15"/>
        <end position="41"/>
    </location>
</feature>
<dbReference type="AlphaFoldDB" id="A0A0L7QVC4"/>
<dbReference type="GO" id="GO:0020037">
    <property type="term" value="F:heme binding"/>
    <property type="evidence" value="ECO:0007669"/>
    <property type="project" value="InterPro"/>
</dbReference>
<evidence type="ECO:0000256" key="8">
    <source>
        <dbReference type="ARBA" id="ARBA00022723"/>
    </source>
</evidence>
<keyword evidence="10" id="KW-1278">Translocase</keyword>